<keyword evidence="2" id="KW-0472">Membrane</keyword>
<feature type="compositionally biased region" description="Basic and acidic residues" evidence="1">
    <location>
        <begin position="1"/>
        <end position="13"/>
    </location>
</feature>
<proteinExistence type="predicted"/>
<reference evidence="3" key="1">
    <citation type="submission" date="2021-01" db="EMBL/GenBank/DDBJ databases">
        <authorList>
            <person name="Corre E."/>
            <person name="Pelletier E."/>
            <person name="Niang G."/>
            <person name="Scheremetjew M."/>
            <person name="Finn R."/>
            <person name="Kale V."/>
            <person name="Holt S."/>
            <person name="Cochrane G."/>
            <person name="Meng A."/>
            <person name="Brown T."/>
            <person name="Cohen L."/>
        </authorList>
    </citation>
    <scope>NUCLEOTIDE SEQUENCE</scope>
    <source>
        <strain evidence="3">RCC1130</strain>
    </source>
</reference>
<feature type="compositionally biased region" description="Acidic residues" evidence="1">
    <location>
        <begin position="24"/>
        <end position="34"/>
    </location>
</feature>
<accession>A0A7S0IPS9</accession>
<feature type="region of interest" description="Disordered" evidence="1">
    <location>
        <begin position="1"/>
        <end position="34"/>
    </location>
</feature>
<name>A0A7S0IPS9_9EUKA</name>
<protein>
    <submittedName>
        <fullName evidence="3">Uncharacterized protein</fullName>
    </submittedName>
</protein>
<feature type="region of interest" description="Disordered" evidence="1">
    <location>
        <begin position="348"/>
        <end position="388"/>
    </location>
</feature>
<sequence length="388" mass="43123">MDRDQHSDQHIIESRPLTDSSWSEPDDDRSADNEDDVDEWMRVFDCCISTRCCTAFVTAVGILASLLGGVHVWSAMRSEMVTQMTLSSGIRSHGMDWQQHLRPLVSQMHLSLSLQSAGIELANTSLPLLEDTNAFLGTEMGSLRFSGGLFISPRQLSWPEQPVFLFLAQVQGVASRLAVVGTNLTTKQVGRSKSWKDCHYKHHGSWSDSRCMVYQIATSLCLVLAVDDSGQIRHPRPEEAPMLGCIRKGTSWVNVSYRPFTSRRTLRSSQPLHSSHNPSIAVTVRIAGDPMLNAMQLTNSTAQFDMRLRAQVQALFGIGVLLLLPSVLTALACYYQSRLRGEGRMHRALSTRHGSGHVTAELYPREGRPPQHEHGAHEPLPPRAANLH</sequence>
<feature type="transmembrane region" description="Helical" evidence="2">
    <location>
        <begin position="314"/>
        <end position="335"/>
    </location>
</feature>
<keyword evidence="2" id="KW-0812">Transmembrane</keyword>
<dbReference type="AlphaFoldDB" id="A0A7S0IPS9"/>
<organism evidence="3">
    <name type="scientific">Calcidiscus leptoporus</name>
    <dbReference type="NCBI Taxonomy" id="127549"/>
    <lineage>
        <taxon>Eukaryota</taxon>
        <taxon>Haptista</taxon>
        <taxon>Haptophyta</taxon>
        <taxon>Prymnesiophyceae</taxon>
        <taxon>Coccolithales</taxon>
        <taxon>Calcidiscaceae</taxon>
        <taxon>Calcidiscus</taxon>
    </lineage>
</organism>
<evidence type="ECO:0000256" key="2">
    <source>
        <dbReference type="SAM" id="Phobius"/>
    </source>
</evidence>
<dbReference type="EMBL" id="HBER01005805">
    <property type="protein sequence ID" value="CAD8527683.1"/>
    <property type="molecule type" value="Transcribed_RNA"/>
</dbReference>
<evidence type="ECO:0000313" key="3">
    <source>
        <dbReference type="EMBL" id="CAD8527683.1"/>
    </source>
</evidence>
<keyword evidence="2" id="KW-1133">Transmembrane helix</keyword>
<feature type="compositionally biased region" description="Basic and acidic residues" evidence="1">
    <location>
        <begin position="363"/>
        <end position="377"/>
    </location>
</feature>
<gene>
    <name evidence="3" type="ORF">CLEP1334_LOCUS2904</name>
</gene>
<evidence type="ECO:0000256" key="1">
    <source>
        <dbReference type="SAM" id="MobiDB-lite"/>
    </source>
</evidence>